<reference evidence="7 8" key="1">
    <citation type="submission" date="2017-10" db="EMBL/GenBank/DDBJ databases">
        <title>Comparative genomics between pathogenic Norcardia.</title>
        <authorList>
            <person name="Zeng L."/>
        </authorList>
    </citation>
    <scope>NUCLEOTIDE SEQUENCE [LARGE SCALE GENOMIC DNA]</scope>
    <source>
        <strain evidence="7 8">NC_YFY_NT001</strain>
    </source>
</reference>
<dbReference type="SUPFAM" id="SSF48498">
    <property type="entry name" value="Tetracyclin repressor-like, C-terminal domain"/>
    <property type="match status" value="1"/>
</dbReference>
<accession>A0A291RLY3</accession>
<dbReference type="Pfam" id="PF00440">
    <property type="entry name" value="TetR_N"/>
    <property type="match status" value="1"/>
</dbReference>
<organism evidence="7 8">
    <name type="scientific">Nocardia terpenica</name>
    <dbReference type="NCBI Taxonomy" id="455432"/>
    <lineage>
        <taxon>Bacteria</taxon>
        <taxon>Bacillati</taxon>
        <taxon>Actinomycetota</taxon>
        <taxon>Actinomycetes</taxon>
        <taxon>Mycobacteriales</taxon>
        <taxon>Nocardiaceae</taxon>
        <taxon>Nocardia</taxon>
    </lineage>
</organism>
<dbReference type="SUPFAM" id="SSF46689">
    <property type="entry name" value="Homeodomain-like"/>
    <property type="match status" value="1"/>
</dbReference>
<dbReference type="AlphaFoldDB" id="A0A291RLY3"/>
<dbReference type="EMBL" id="CP023778">
    <property type="protein sequence ID" value="ATL68387.1"/>
    <property type="molecule type" value="Genomic_DNA"/>
</dbReference>
<feature type="domain" description="HTH tetR-type" evidence="6">
    <location>
        <begin position="44"/>
        <end position="104"/>
    </location>
</feature>
<dbReference type="GO" id="GO:0003700">
    <property type="term" value="F:DNA-binding transcription factor activity"/>
    <property type="evidence" value="ECO:0007669"/>
    <property type="project" value="TreeGrafter"/>
</dbReference>
<dbReference type="InterPro" id="IPR050109">
    <property type="entry name" value="HTH-type_TetR-like_transc_reg"/>
</dbReference>
<keyword evidence="2 4" id="KW-0238">DNA-binding</keyword>
<dbReference type="GO" id="GO:0000976">
    <property type="term" value="F:transcription cis-regulatory region binding"/>
    <property type="evidence" value="ECO:0007669"/>
    <property type="project" value="TreeGrafter"/>
</dbReference>
<protein>
    <submittedName>
        <fullName evidence="7">TetR family transcriptional regulator</fullName>
    </submittedName>
</protein>
<name>A0A291RLY3_9NOCA</name>
<evidence type="ECO:0000313" key="7">
    <source>
        <dbReference type="EMBL" id="ATL68387.1"/>
    </source>
</evidence>
<dbReference type="KEGG" id="ntp:CRH09_21585"/>
<dbReference type="PANTHER" id="PTHR30055:SF234">
    <property type="entry name" value="HTH-TYPE TRANSCRIPTIONAL REGULATOR BETI"/>
    <property type="match status" value="1"/>
</dbReference>
<dbReference type="PRINTS" id="PR00455">
    <property type="entry name" value="HTHTETR"/>
</dbReference>
<keyword evidence="1" id="KW-0805">Transcription regulation</keyword>
<dbReference type="InterPro" id="IPR001647">
    <property type="entry name" value="HTH_TetR"/>
</dbReference>
<keyword evidence="3" id="KW-0804">Transcription</keyword>
<gene>
    <name evidence="7" type="ORF">CRH09_21585</name>
</gene>
<sequence length="227" mass="25789">MRLNLSRDYLYYSTFFDCSKVPNMTPDASDTTSDGLGHRDRRRARTRDRILDAALELFAAHGMEATTFDQIAELADVSRQTVFNHFPRKDDLVDAWGERRRDHLRNLLAEEHFQAESTAAQLTAQLDVLADYNERERALTQRVFTGSARFGTVAHDSPIGELFARSVRSGIDRGDIAAHADPDLAGEMLADCYFGTLNHWLRTTPRRGELRRRLQRKLDILLAGLAP</sequence>
<evidence type="ECO:0000259" key="6">
    <source>
        <dbReference type="PROSITE" id="PS50977"/>
    </source>
</evidence>
<dbReference type="Proteomes" id="UP000221961">
    <property type="component" value="Chromosome"/>
</dbReference>
<dbReference type="PROSITE" id="PS50977">
    <property type="entry name" value="HTH_TETR_2"/>
    <property type="match status" value="1"/>
</dbReference>
<evidence type="ECO:0000256" key="5">
    <source>
        <dbReference type="SAM" id="MobiDB-lite"/>
    </source>
</evidence>
<evidence type="ECO:0000256" key="4">
    <source>
        <dbReference type="PROSITE-ProRule" id="PRU00335"/>
    </source>
</evidence>
<dbReference type="InterPro" id="IPR036271">
    <property type="entry name" value="Tet_transcr_reg_TetR-rel_C_sf"/>
</dbReference>
<evidence type="ECO:0000256" key="1">
    <source>
        <dbReference type="ARBA" id="ARBA00023015"/>
    </source>
</evidence>
<dbReference type="Gene3D" id="1.10.357.10">
    <property type="entry name" value="Tetracycline Repressor, domain 2"/>
    <property type="match status" value="1"/>
</dbReference>
<dbReference type="PANTHER" id="PTHR30055">
    <property type="entry name" value="HTH-TYPE TRANSCRIPTIONAL REGULATOR RUTR"/>
    <property type="match status" value="1"/>
</dbReference>
<feature type="DNA-binding region" description="H-T-H motif" evidence="4">
    <location>
        <begin position="67"/>
        <end position="86"/>
    </location>
</feature>
<evidence type="ECO:0000313" key="8">
    <source>
        <dbReference type="Proteomes" id="UP000221961"/>
    </source>
</evidence>
<feature type="region of interest" description="Disordered" evidence="5">
    <location>
        <begin position="23"/>
        <end position="42"/>
    </location>
</feature>
<dbReference type="InterPro" id="IPR009057">
    <property type="entry name" value="Homeodomain-like_sf"/>
</dbReference>
<evidence type="ECO:0000256" key="3">
    <source>
        <dbReference type="ARBA" id="ARBA00023163"/>
    </source>
</evidence>
<evidence type="ECO:0000256" key="2">
    <source>
        <dbReference type="ARBA" id="ARBA00023125"/>
    </source>
</evidence>
<proteinExistence type="predicted"/>